<evidence type="ECO:0000256" key="1">
    <source>
        <dbReference type="ARBA" id="ARBA00038494"/>
    </source>
</evidence>
<protein>
    <submittedName>
        <fullName evidence="3">Glycosyl transferase family 2</fullName>
    </submittedName>
</protein>
<dbReference type="PANTHER" id="PTHR43630:SF2">
    <property type="entry name" value="GLYCOSYLTRANSFERASE"/>
    <property type="match status" value="1"/>
</dbReference>
<dbReference type="AlphaFoldDB" id="E6VTQ9"/>
<dbReference type="InterPro" id="IPR029044">
    <property type="entry name" value="Nucleotide-diphossugar_trans"/>
</dbReference>
<dbReference type="EMBL" id="CP002431">
    <property type="protein sequence ID" value="ADU63346.1"/>
    <property type="molecule type" value="Genomic_DNA"/>
</dbReference>
<sequence length="260" mass="29624">MRETVTGLVLTFNGERLLEKCLKSLDFCDELLVVDSDSTDRTREIAQACGARIMVNPWPGPVAQFKLALAEIRTTWVVSLDQDEYLTDALRDSIVKRLSMQERVAGYYVPRSSFYFNRFMKHSGWYPDYLFRVFRAGRMEVTASGAHYHFTPLGETARLTGDILHYPYESFQQHMEKINYYAEEGAKALRDKGRRGGLGPALLHGAGRFAKLYLLKLGLLDGRAGFYNAAAGAYYTFQKYIRIEETAKWGSPPDDRQDGQ</sequence>
<feature type="domain" description="Glycosyltransferase 2-like" evidence="2">
    <location>
        <begin position="9"/>
        <end position="129"/>
    </location>
</feature>
<accession>E6VTQ9</accession>
<reference evidence="3 4" key="2">
    <citation type="journal article" date="2014" name="Genome Announc.">
        <title>Complete Genome Sequence of the Subsurface, Mesophilic Sulfate-Reducing Bacterium Desulfovibrio aespoeensis Aspo-2.</title>
        <authorList>
            <person name="Pedersen K."/>
            <person name="Bengtsson A."/>
            <person name="Edlund J."/>
            <person name="Rabe L."/>
            <person name="Hazen T."/>
            <person name="Chakraborty R."/>
            <person name="Goodwin L."/>
            <person name="Shapiro N."/>
        </authorList>
    </citation>
    <scope>NUCLEOTIDE SEQUENCE [LARGE SCALE GENOMIC DNA]</scope>
    <source>
        <strain evidence="4">ATCC 700646 / DSM 10631 / Aspo-2</strain>
    </source>
</reference>
<dbReference type="Pfam" id="PF00535">
    <property type="entry name" value="Glycos_transf_2"/>
    <property type="match status" value="1"/>
</dbReference>
<dbReference type="Gene3D" id="3.90.550.10">
    <property type="entry name" value="Spore Coat Polysaccharide Biosynthesis Protein SpsA, Chain A"/>
    <property type="match status" value="1"/>
</dbReference>
<evidence type="ECO:0000313" key="3">
    <source>
        <dbReference type="EMBL" id="ADU63346.1"/>
    </source>
</evidence>
<keyword evidence="4" id="KW-1185">Reference proteome</keyword>
<dbReference type="eggNOG" id="COG1216">
    <property type="taxonomic scope" value="Bacteria"/>
</dbReference>
<evidence type="ECO:0000259" key="2">
    <source>
        <dbReference type="Pfam" id="PF00535"/>
    </source>
</evidence>
<name>E6VTQ9_PSEA9</name>
<keyword evidence="3" id="KW-0808">Transferase</keyword>
<dbReference type="GO" id="GO:0016740">
    <property type="term" value="F:transferase activity"/>
    <property type="evidence" value="ECO:0007669"/>
    <property type="project" value="UniProtKB-KW"/>
</dbReference>
<dbReference type="Proteomes" id="UP000002191">
    <property type="component" value="Chromosome"/>
</dbReference>
<proteinExistence type="inferred from homology"/>
<dbReference type="PANTHER" id="PTHR43630">
    <property type="entry name" value="POLY-BETA-1,6-N-ACETYL-D-GLUCOSAMINE SYNTHASE"/>
    <property type="match status" value="1"/>
</dbReference>
<dbReference type="KEGG" id="das:Daes_2341"/>
<dbReference type="STRING" id="643562.Daes_2341"/>
<dbReference type="CDD" id="cd02511">
    <property type="entry name" value="Beta4Glucosyltransferase"/>
    <property type="match status" value="1"/>
</dbReference>
<dbReference type="OrthoDB" id="9815923at2"/>
<comment type="similarity">
    <text evidence="1">Belongs to the glycosyltransferase 2 family. WaaE/KdtX subfamily.</text>
</comment>
<reference evidence="4" key="1">
    <citation type="submission" date="2010-12" db="EMBL/GenBank/DDBJ databases">
        <title>Complete sequence of Desulfovibrio aespoeensis Aspo-2.</title>
        <authorList>
            <consortium name="US DOE Joint Genome Institute"/>
            <person name="Lucas S."/>
            <person name="Copeland A."/>
            <person name="Lapidus A."/>
            <person name="Cheng J.-F."/>
            <person name="Goodwin L."/>
            <person name="Pitluck S."/>
            <person name="Chertkov O."/>
            <person name="Misra M."/>
            <person name="Detter J.C."/>
            <person name="Han C."/>
            <person name="Tapia R."/>
            <person name="Land M."/>
            <person name="Hauser L."/>
            <person name="Kyrpides N."/>
            <person name="Ivanova N."/>
            <person name="Ovchinnikova G."/>
            <person name="Pedersen K."/>
            <person name="Jagevall S."/>
            <person name="Hazen T."/>
            <person name="Woyke T."/>
        </authorList>
    </citation>
    <scope>NUCLEOTIDE SEQUENCE [LARGE SCALE GENOMIC DNA]</scope>
    <source>
        <strain evidence="4">ATCC 700646 / DSM 10631 / Aspo-2</strain>
    </source>
</reference>
<dbReference type="SUPFAM" id="SSF53448">
    <property type="entry name" value="Nucleotide-diphospho-sugar transferases"/>
    <property type="match status" value="1"/>
</dbReference>
<dbReference type="InterPro" id="IPR001173">
    <property type="entry name" value="Glyco_trans_2-like"/>
</dbReference>
<organism evidence="3 4">
    <name type="scientific">Pseudodesulfovibrio aespoeensis (strain ATCC 700646 / DSM 10631 / Aspo-2)</name>
    <name type="common">Desulfovibrio aespoeensis</name>
    <dbReference type="NCBI Taxonomy" id="643562"/>
    <lineage>
        <taxon>Bacteria</taxon>
        <taxon>Pseudomonadati</taxon>
        <taxon>Thermodesulfobacteriota</taxon>
        <taxon>Desulfovibrionia</taxon>
        <taxon>Desulfovibrionales</taxon>
        <taxon>Desulfovibrionaceae</taxon>
    </lineage>
</organism>
<gene>
    <name evidence="3" type="ordered locus">Daes_2341</name>
</gene>
<dbReference type="HOGENOM" id="CLU_065962_0_0_7"/>
<dbReference type="RefSeq" id="WP_013515258.1">
    <property type="nucleotide sequence ID" value="NC_014844.1"/>
</dbReference>
<evidence type="ECO:0000313" key="4">
    <source>
        <dbReference type="Proteomes" id="UP000002191"/>
    </source>
</evidence>